<name>A0ABV4YAX7_9CYAN</name>
<dbReference type="InterPro" id="IPR018739">
    <property type="entry name" value="DUF2281"/>
</dbReference>
<sequence length="79" mass="8929">MMINPLVEKELIAQLNKLSDEQQQQVLDFARFLAMKNPVGVPGKELLKFAGTISHEDAKIMLEAAEENWGQADLKSWCE</sequence>
<comment type="caution">
    <text evidence="2">The sequence shown here is derived from an EMBL/GenBank/DDBJ whole genome shotgun (WGS) entry which is preliminary data.</text>
</comment>
<dbReference type="Proteomes" id="UP001576776">
    <property type="component" value="Unassembled WGS sequence"/>
</dbReference>
<dbReference type="EMBL" id="JBHFNS010000050">
    <property type="protein sequence ID" value="MFB2935976.1"/>
    <property type="molecule type" value="Genomic_DNA"/>
</dbReference>
<dbReference type="RefSeq" id="WP_413257477.1">
    <property type="nucleotide sequence ID" value="NZ_JBHFNS010000050.1"/>
</dbReference>
<keyword evidence="3" id="KW-1185">Reference proteome</keyword>
<reference evidence="2 3" key="1">
    <citation type="submission" date="2024-09" db="EMBL/GenBank/DDBJ databases">
        <title>Floridaenema gen nov. (Aerosakkonemataceae, Aerosakkonematales ord. nov., Cyanobacteria) from benthic tropical and subtropical fresh waters, with the description of four new species.</title>
        <authorList>
            <person name="Moretto J.A."/>
            <person name="Berthold D.E."/>
            <person name="Lefler F.W."/>
            <person name="Huang I.-S."/>
            <person name="Laughinghouse H. IV."/>
        </authorList>
    </citation>
    <scope>NUCLEOTIDE SEQUENCE [LARGE SCALE GENOMIC DNA]</scope>
    <source>
        <strain evidence="2 3">BLCC-F154</strain>
    </source>
</reference>
<proteinExistence type="predicted"/>
<protein>
    <submittedName>
        <fullName evidence="2">DUF2281 domain-containing protein</fullName>
    </submittedName>
</protein>
<evidence type="ECO:0000313" key="2">
    <source>
        <dbReference type="EMBL" id="MFB2935976.1"/>
    </source>
</evidence>
<organism evidence="2 3">
    <name type="scientific">Floridaenema fluviatile BLCC-F154</name>
    <dbReference type="NCBI Taxonomy" id="3153640"/>
    <lineage>
        <taxon>Bacteria</taxon>
        <taxon>Bacillati</taxon>
        <taxon>Cyanobacteriota</taxon>
        <taxon>Cyanophyceae</taxon>
        <taxon>Oscillatoriophycideae</taxon>
        <taxon>Aerosakkonematales</taxon>
        <taxon>Aerosakkonemataceae</taxon>
        <taxon>Floridanema</taxon>
        <taxon>Floridanema fluviatile</taxon>
    </lineage>
</organism>
<gene>
    <name evidence="2" type="ORF">ACE1B6_12045</name>
</gene>
<evidence type="ECO:0000313" key="3">
    <source>
        <dbReference type="Proteomes" id="UP001576776"/>
    </source>
</evidence>
<accession>A0ABV4YAX7</accession>
<dbReference type="Pfam" id="PF10047">
    <property type="entry name" value="DUF2281"/>
    <property type="match status" value="1"/>
</dbReference>
<evidence type="ECO:0000259" key="1">
    <source>
        <dbReference type="Pfam" id="PF10047"/>
    </source>
</evidence>
<feature type="domain" description="DUF2281" evidence="1">
    <location>
        <begin position="10"/>
        <end position="40"/>
    </location>
</feature>